<dbReference type="EMBL" id="BTRK01000002">
    <property type="protein sequence ID" value="GMR35856.1"/>
    <property type="molecule type" value="Genomic_DNA"/>
</dbReference>
<name>A0AAN5CC37_9BILA</name>
<keyword evidence="3" id="KW-1185">Reference proteome</keyword>
<comment type="caution">
    <text evidence="2">The sequence shown here is derived from an EMBL/GenBank/DDBJ whole genome shotgun (WGS) entry which is preliminary data.</text>
</comment>
<evidence type="ECO:0000313" key="3">
    <source>
        <dbReference type="Proteomes" id="UP001328107"/>
    </source>
</evidence>
<feature type="compositionally biased region" description="Polar residues" evidence="1">
    <location>
        <begin position="111"/>
        <end position="130"/>
    </location>
</feature>
<feature type="compositionally biased region" description="Basic and acidic residues" evidence="1">
    <location>
        <begin position="20"/>
        <end position="30"/>
    </location>
</feature>
<evidence type="ECO:0000256" key="1">
    <source>
        <dbReference type="SAM" id="MobiDB-lite"/>
    </source>
</evidence>
<feature type="compositionally biased region" description="Basic and acidic residues" evidence="1">
    <location>
        <begin position="93"/>
        <end position="107"/>
    </location>
</feature>
<sequence length="169" mass="19225">LNEIDNRDVGGNERPYGLSEEIRQVAERDRNRRRARGSGVTYSDPLVTHVIDSKPPATGPKREEYRSRGPQKGVYDHPFYRKKRAQSETGIHPTDREKINDTGQERRKSLRPTSTRSHQPTELPSASLAGQSLEKYRRKKSAKRRSTSSTRKKDDTGFMLIGGTYANSL</sequence>
<proteinExistence type="predicted"/>
<protein>
    <submittedName>
        <fullName evidence="2">Uncharacterized protein</fullName>
    </submittedName>
</protein>
<dbReference type="Proteomes" id="UP001328107">
    <property type="component" value="Unassembled WGS sequence"/>
</dbReference>
<feature type="compositionally biased region" description="Basic and acidic residues" evidence="1">
    <location>
        <begin position="1"/>
        <end position="11"/>
    </location>
</feature>
<feature type="region of interest" description="Disordered" evidence="1">
    <location>
        <begin position="1"/>
        <end position="169"/>
    </location>
</feature>
<accession>A0AAN5CC37</accession>
<gene>
    <name evidence="2" type="ORF">PMAYCL1PPCAC_06051</name>
</gene>
<dbReference type="AlphaFoldDB" id="A0AAN5CC37"/>
<reference evidence="3" key="1">
    <citation type="submission" date="2022-10" db="EMBL/GenBank/DDBJ databases">
        <title>Genome assembly of Pristionchus species.</title>
        <authorList>
            <person name="Yoshida K."/>
            <person name="Sommer R.J."/>
        </authorList>
    </citation>
    <scope>NUCLEOTIDE SEQUENCE [LARGE SCALE GENOMIC DNA]</scope>
    <source>
        <strain evidence="3">RS5460</strain>
    </source>
</reference>
<organism evidence="2 3">
    <name type="scientific">Pristionchus mayeri</name>
    <dbReference type="NCBI Taxonomy" id="1317129"/>
    <lineage>
        <taxon>Eukaryota</taxon>
        <taxon>Metazoa</taxon>
        <taxon>Ecdysozoa</taxon>
        <taxon>Nematoda</taxon>
        <taxon>Chromadorea</taxon>
        <taxon>Rhabditida</taxon>
        <taxon>Rhabditina</taxon>
        <taxon>Diplogasteromorpha</taxon>
        <taxon>Diplogasteroidea</taxon>
        <taxon>Neodiplogasteridae</taxon>
        <taxon>Pristionchus</taxon>
    </lineage>
</organism>
<feature type="compositionally biased region" description="Basic residues" evidence="1">
    <location>
        <begin position="136"/>
        <end position="146"/>
    </location>
</feature>
<evidence type="ECO:0000313" key="2">
    <source>
        <dbReference type="EMBL" id="GMR35856.1"/>
    </source>
</evidence>
<feature type="non-terminal residue" evidence="2">
    <location>
        <position position="1"/>
    </location>
</feature>